<dbReference type="VEuPathDB" id="FungiDB:ACLA_002500"/>
<dbReference type="HOGENOM" id="CLU_1668972_0_0_1"/>
<evidence type="ECO:0000313" key="3">
    <source>
        <dbReference type="Proteomes" id="UP000006701"/>
    </source>
</evidence>
<organism evidence="2 3">
    <name type="scientific">Aspergillus clavatus (strain ATCC 1007 / CBS 513.65 / DSM 816 / NCTC 3887 / NRRL 1 / QM 1276 / 107)</name>
    <dbReference type="NCBI Taxonomy" id="344612"/>
    <lineage>
        <taxon>Eukaryota</taxon>
        <taxon>Fungi</taxon>
        <taxon>Dikarya</taxon>
        <taxon>Ascomycota</taxon>
        <taxon>Pezizomycotina</taxon>
        <taxon>Eurotiomycetes</taxon>
        <taxon>Eurotiomycetidae</taxon>
        <taxon>Eurotiales</taxon>
        <taxon>Aspergillaceae</taxon>
        <taxon>Aspergillus</taxon>
        <taxon>Aspergillus subgen. Fumigati</taxon>
    </lineage>
</organism>
<gene>
    <name evidence="2" type="ORF">ACLA_002500</name>
</gene>
<dbReference type="AlphaFoldDB" id="A1C571"/>
<sequence>MDAVLGTTRLHLGNQLENDINFPQYPEPPGTQPHQQSPQYYVATEASLPQIMQTLGHGPSRPKAIILIPHGHLPEGPTSTHFSGAVAGDPAVLRGSSAVQNPGCHCSMQDNGARTPDLGAPAEWISSSSPPSYCPLHSMQPQAQAQPQPLDQFQRMLL</sequence>
<evidence type="ECO:0000313" key="2">
    <source>
        <dbReference type="EMBL" id="EAW14839.1"/>
    </source>
</evidence>
<proteinExistence type="predicted"/>
<accession>A1C571</accession>
<dbReference type="OrthoDB" id="4496773at2759"/>
<name>A1C571_ASPCL</name>
<dbReference type="STRING" id="344612.A1C571"/>
<reference evidence="2 3" key="1">
    <citation type="journal article" date="2008" name="PLoS Genet.">
        <title>Genomic islands in the pathogenic filamentous fungus Aspergillus fumigatus.</title>
        <authorList>
            <person name="Fedorova N.D."/>
            <person name="Khaldi N."/>
            <person name="Joardar V.S."/>
            <person name="Maiti R."/>
            <person name="Amedeo P."/>
            <person name="Anderson M.J."/>
            <person name="Crabtree J."/>
            <person name="Silva J.C."/>
            <person name="Badger J.H."/>
            <person name="Albarraq A."/>
            <person name="Angiuoli S."/>
            <person name="Bussey H."/>
            <person name="Bowyer P."/>
            <person name="Cotty P.J."/>
            <person name="Dyer P.S."/>
            <person name="Egan A."/>
            <person name="Galens K."/>
            <person name="Fraser-Liggett C.M."/>
            <person name="Haas B.J."/>
            <person name="Inman J.M."/>
            <person name="Kent R."/>
            <person name="Lemieux S."/>
            <person name="Malavazi I."/>
            <person name="Orvis J."/>
            <person name="Roemer T."/>
            <person name="Ronning C.M."/>
            <person name="Sundaram J.P."/>
            <person name="Sutton G."/>
            <person name="Turner G."/>
            <person name="Venter J.C."/>
            <person name="White O.R."/>
            <person name="Whitty B.R."/>
            <person name="Youngman P."/>
            <person name="Wolfe K.H."/>
            <person name="Goldman G.H."/>
            <person name="Wortman J.R."/>
            <person name="Jiang B."/>
            <person name="Denning D.W."/>
            <person name="Nierman W.C."/>
        </authorList>
    </citation>
    <scope>NUCLEOTIDE SEQUENCE [LARGE SCALE GENOMIC DNA]</scope>
    <source>
        <strain evidence="3">ATCC 1007 / CBS 513.65 / DSM 816 / NCTC 3887 / NRRL 1</strain>
    </source>
</reference>
<dbReference type="EMBL" id="DS027004">
    <property type="protein sequence ID" value="EAW14839.1"/>
    <property type="molecule type" value="Genomic_DNA"/>
</dbReference>
<dbReference type="Proteomes" id="UP000006701">
    <property type="component" value="Unassembled WGS sequence"/>
</dbReference>
<feature type="region of interest" description="Disordered" evidence="1">
    <location>
        <begin position="109"/>
        <end position="148"/>
    </location>
</feature>
<protein>
    <submittedName>
        <fullName evidence="2">Uncharacterized protein</fullName>
    </submittedName>
</protein>
<dbReference type="KEGG" id="act:ACLA_002500"/>
<keyword evidence="3" id="KW-1185">Reference proteome</keyword>
<evidence type="ECO:0000256" key="1">
    <source>
        <dbReference type="SAM" id="MobiDB-lite"/>
    </source>
</evidence>
<dbReference type="RefSeq" id="XP_001276265.1">
    <property type="nucleotide sequence ID" value="XM_001276264.1"/>
</dbReference>
<dbReference type="GeneID" id="4708599"/>